<name>A0ABP9WPE4_9GAMM</name>
<proteinExistence type="predicted"/>
<dbReference type="PANTHER" id="PTHR42770:SF15">
    <property type="entry name" value="GLUTAMATE_GAMMA-AMINOBUTYRATE ANTIPORTER-RELATED"/>
    <property type="match status" value="1"/>
</dbReference>
<evidence type="ECO:0000256" key="4">
    <source>
        <dbReference type="ARBA" id="ARBA00022692"/>
    </source>
</evidence>
<feature type="transmembrane region" description="Helical" evidence="7">
    <location>
        <begin position="353"/>
        <end position="371"/>
    </location>
</feature>
<dbReference type="PANTHER" id="PTHR42770">
    <property type="entry name" value="AMINO ACID TRANSPORTER-RELATED"/>
    <property type="match status" value="1"/>
</dbReference>
<keyword evidence="9" id="KW-1185">Reference proteome</keyword>
<keyword evidence="6 7" id="KW-0472">Membrane</keyword>
<evidence type="ECO:0000256" key="7">
    <source>
        <dbReference type="SAM" id="Phobius"/>
    </source>
</evidence>
<feature type="transmembrane region" description="Helical" evidence="7">
    <location>
        <begin position="300"/>
        <end position="332"/>
    </location>
</feature>
<dbReference type="Pfam" id="PF13520">
    <property type="entry name" value="AA_permease_2"/>
    <property type="match status" value="1"/>
</dbReference>
<keyword evidence="2" id="KW-0813">Transport</keyword>
<keyword evidence="4 7" id="KW-0812">Transmembrane</keyword>
<sequence>MSTTVKTMGWLTLSFMMVAAVASIRSLPTMAVYGLGSIFLYLIPAFFFFIPVALVAAELGTGWNGGVYGWVKQAYGNKMGFFSIWYLWMNVITWYPIVLAFAASAVAYLFNPELAKSGVFTAIVIVVLYWLSTFVALGGLSSLSKLSSWFMVLGTLLPALVLIVLGVVWLATGHQSEAPLTLDALIPDIFKTKETVVAGHHRNASDYWQEFSGILGGLVLIVGNFLAYAGIEMNAIHARSLSNPQGQMPKAIALAAILIALIFIPPTLAISFVVPADSTSLTAGVMQAYTDFFTRFHIDWAIKIMAVLLIIGALGGVLTWTAGPSAGLLMVARSGEMPLWWQKTNSKGVQKNILFIQAVIVSLLAVLYVVIPNVSAAFWMLSAIAAQIYLSVYILMFLSALKLRKTQPNIKRGFRCPAIGFWARLGLVASLFAMLLGFVPPAQYSHMSPITYILILLTGLILFAIPPFIFHARKKPGWQVMSADEVKKNTAPLQDLD</sequence>
<dbReference type="InterPro" id="IPR002293">
    <property type="entry name" value="AA/rel_permease1"/>
</dbReference>
<feature type="transmembrane region" description="Helical" evidence="7">
    <location>
        <begin position="252"/>
        <end position="274"/>
    </location>
</feature>
<reference evidence="8 9" key="1">
    <citation type="submission" date="2024-02" db="EMBL/GenBank/DDBJ databases">
        <title>Microbulbifer aestuariivivens NBRC 112533.</title>
        <authorList>
            <person name="Ichikawa N."/>
            <person name="Katano-Makiyama Y."/>
            <person name="Hidaka K."/>
        </authorList>
    </citation>
    <scope>NUCLEOTIDE SEQUENCE [LARGE SCALE GENOMIC DNA]</scope>
    <source>
        <strain evidence="8 9">NBRC 112533</strain>
    </source>
</reference>
<evidence type="ECO:0000256" key="1">
    <source>
        <dbReference type="ARBA" id="ARBA00004651"/>
    </source>
</evidence>
<dbReference type="Proteomes" id="UP001408594">
    <property type="component" value="Unassembled WGS sequence"/>
</dbReference>
<feature type="transmembrane region" description="Helical" evidence="7">
    <location>
        <begin position="450"/>
        <end position="470"/>
    </location>
</feature>
<feature type="transmembrane region" description="Helical" evidence="7">
    <location>
        <begin position="7"/>
        <end position="26"/>
    </location>
</feature>
<feature type="transmembrane region" description="Helical" evidence="7">
    <location>
        <begin position="149"/>
        <end position="171"/>
    </location>
</feature>
<feature type="transmembrane region" description="Helical" evidence="7">
    <location>
        <begin position="117"/>
        <end position="137"/>
    </location>
</feature>
<feature type="transmembrane region" description="Helical" evidence="7">
    <location>
        <begin position="84"/>
        <end position="111"/>
    </location>
</feature>
<keyword evidence="5 7" id="KW-1133">Transmembrane helix</keyword>
<dbReference type="PIRSF" id="PIRSF006060">
    <property type="entry name" value="AA_transporter"/>
    <property type="match status" value="1"/>
</dbReference>
<gene>
    <name evidence="8" type="primary">gadC</name>
    <name evidence="8" type="ORF">Maes01_01530</name>
</gene>
<feature type="transmembrane region" description="Helical" evidence="7">
    <location>
        <begin position="38"/>
        <end position="63"/>
    </location>
</feature>
<evidence type="ECO:0000256" key="6">
    <source>
        <dbReference type="ARBA" id="ARBA00023136"/>
    </source>
</evidence>
<comment type="subcellular location">
    <subcellularLocation>
        <location evidence="1">Cell membrane</location>
        <topology evidence="1">Multi-pass membrane protein</topology>
    </subcellularLocation>
</comment>
<feature type="transmembrane region" description="Helical" evidence="7">
    <location>
        <begin position="377"/>
        <end position="398"/>
    </location>
</feature>
<evidence type="ECO:0000256" key="3">
    <source>
        <dbReference type="ARBA" id="ARBA00022475"/>
    </source>
</evidence>
<evidence type="ECO:0000313" key="9">
    <source>
        <dbReference type="Proteomes" id="UP001408594"/>
    </source>
</evidence>
<comment type="caution">
    <text evidence="8">The sequence shown here is derived from an EMBL/GenBank/DDBJ whole genome shotgun (WGS) entry which is preliminary data.</text>
</comment>
<evidence type="ECO:0000256" key="5">
    <source>
        <dbReference type="ARBA" id="ARBA00022989"/>
    </source>
</evidence>
<evidence type="ECO:0000313" key="8">
    <source>
        <dbReference type="EMBL" id="GAA5524970.1"/>
    </source>
</evidence>
<feature type="transmembrane region" description="Helical" evidence="7">
    <location>
        <begin position="211"/>
        <end position="231"/>
    </location>
</feature>
<evidence type="ECO:0000256" key="2">
    <source>
        <dbReference type="ARBA" id="ARBA00022448"/>
    </source>
</evidence>
<organism evidence="8 9">
    <name type="scientific">Microbulbifer aestuariivivens</name>
    <dbReference type="NCBI Taxonomy" id="1908308"/>
    <lineage>
        <taxon>Bacteria</taxon>
        <taxon>Pseudomonadati</taxon>
        <taxon>Pseudomonadota</taxon>
        <taxon>Gammaproteobacteria</taxon>
        <taxon>Cellvibrionales</taxon>
        <taxon>Microbulbiferaceae</taxon>
        <taxon>Microbulbifer</taxon>
    </lineage>
</organism>
<dbReference type="InterPro" id="IPR050367">
    <property type="entry name" value="APC_superfamily"/>
</dbReference>
<feature type="transmembrane region" description="Helical" evidence="7">
    <location>
        <begin position="419"/>
        <end position="438"/>
    </location>
</feature>
<dbReference type="RefSeq" id="WP_345550273.1">
    <property type="nucleotide sequence ID" value="NZ_BAABRT010000010.1"/>
</dbReference>
<accession>A0ABP9WPE4</accession>
<dbReference type="EMBL" id="BAABRT010000010">
    <property type="protein sequence ID" value="GAA5524970.1"/>
    <property type="molecule type" value="Genomic_DNA"/>
</dbReference>
<keyword evidence="3" id="KW-1003">Cell membrane</keyword>
<dbReference type="Gene3D" id="1.20.1740.10">
    <property type="entry name" value="Amino acid/polyamine transporter I"/>
    <property type="match status" value="1"/>
</dbReference>
<protein>
    <submittedName>
        <fullName evidence="8">Glutamate/gamma-aminobutyrate antiporter</fullName>
    </submittedName>
</protein>